<comment type="caution">
    <text evidence="9">The sequence shown here is derived from an EMBL/GenBank/DDBJ whole genome shotgun (WGS) entry which is preliminary data.</text>
</comment>
<feature type="transmembrane region" description="Helical" evidence="7">
    <location>
        <begin position="172"/>
        <end position="193"/>
    </location>
</feature>
<dbReference type="Pfam" id="PF06808">
    <property type="entry name" value="DctM"/>
    <property type="match status" value="1"/>
</dbReference>
<evidence type="ECO:0000256" key="1">
    <source>
        <dbReference type="ARBA" id="ARBA00004429"/>
    </source>
</evidence>
<dbReference type="GO" id="GO:0022857">
    <property type="term" value="F:transmembrane transporter activity"/>
    <property type="evidence" value="ECO:0007669"/>
    <property type="project" value="UniProtKB-UniRule"/>
</dbReference>
<name>A0A8J3GVR7_9RHOB</name>
<comment type="function">
    <text evidence="7">Part of the tripartite ATP-independent periplasmic (TRAP) transport system.</text>
</comment>
<comment type="subcellular location">
    <subcellularLocation>
        <location evidence="1 7">Cell inner membrane</location>
        <topology evidence="1 7">Multi-pass membrane protein</topology>
    </subcellularLocation>
</comment>
<dbReference type="PANTHER" id="PTHR33362">
    <property type="entry name" value="SIALIC ACID TRAP TRANSPORTER PERMEASE PROTEIN SIAT-RELATED"/>
    <property type="match status" value="1"/>
</dbReference>
<dbReference type="InterPro" id="IPR004681">
    <property type="entry name" value="TRAP_DctM"/>
</dbReference>
<comment type="similarity">
    <text evidence="7">Belongs to the TRAP transporter large permease family.</text>
</comment>
<keyword evidence="2" id="KW-1003">Cell membrane</keyword>
<dbReference type="Proteomes" id="UP000626220">
    <property type="component" value="Unassembled WGS sequence"/>
</dbReference>
<sequence>MIAITVMLLLVSLIVLGMPIAFALAVTGTIGMYVTVGFEPMLGVLKTTPYRTSASFLLSTVPLFILMAELLARGSIVRNLYRACYVWMGHVRGGLALAAIAANVGFAVLSGSSTAAAAAMSRISIPEMRRYGYDESFALGVVAIGGTLSILIPPSLPLILYGVMTETSIGKLFLAGILPGVLTVAVYMLVILIQVRRRPEIAPATERHDWSERIGALPSTWPVLMLMVLVLGGIYSGAITATEAAAVGATGALLISIAFGGLRGQGLKEAFSSTLRTTSMIFSIIIGAMIFGYFLAITQMPQALVDWVGGLPLPPGAILAIIVLIYLVLGFFIDQIAIIVLTLPLIFPLVQSLGYDPIWFGIIVTKTAELGLVTPPLGMNVFVACGVSGARVEDGFRGITPLLIGDALVLLVLILLPGIVTYLPNQMF</sequence>
<keyword evidence="7" id="KW-0813">Transport</keyword>
<keyword evidence="6 7" id="KW-0472">Membrane</keyword>
<feature type="transmembrane region" description="Helical" evidence="7">
    <location>
        <begin position="402"/>
        <end position="423"/>
    </location>
</feature>
<dbReference type="PANTHER" id="PTHR33362:SF5">
    <property type="entry name" value="C4-DICARBOXYLATE TRAP TRANSPORTER LARGE PERMEASE PROTEIN DCTM"/>
    <property type="match status" value="1"/>
</dbReference>
<accession>A0A8J3GVR7</accession>
<evidence type="ECO:0000256" key="3">
    <source>
        <dbReference type="ARBA" id="ARBA00022519"/>
    </source>
</evidence>
<dbReference type="GO" id="GO:0005886">
    <property type="term" value="C:plasma membrane"/>
    <property type="evidence" value="ECO:0007669"/>
    <property type="project" value="UniProtKB-SubCell"/>
</dbReference>
<feature type="transmembrane region" description="Helical" evidence="7">
    <location>
        <begin position="244"/>
        <end position="262"/>
    </location>
</feature>
<dbReference type="InterPro" id="IPR010656">
    <property type="entry name" value="DctM"/>
</dbReference>
<feature type="transmembrane region" description="Helical" evidence="7">
    <location>
        <begin position="49"/>
        <end position="68"/>
    </location>
</feature>
<feature type="transmembrane region" description="Helical" evidence="7">
    <location>
        <begin position="274"/>
        <end position="297"/>
    </location>
</feature>
<evidence type="ECO:0000259" key="8">
    <source>
        <dbReference type="Pfam" id="PF06808"/>
    </source>
</evidence>
<evidence type="ECO:0000256" key="5">
    <source>
        <dbReference type="ARBA" id="ARBA00022989"/>
    </source>
</evidence>
<feature type="transmembrane region" description="Helical" evidence="7">
    <location>
        <begin position="317"/>
        <end position="350"/>
    </location>
</feature>
<dbReference type="RefSeq" id="WP_229863938.1">
    <property type="nucleotide sequence ID" value="NZ_BNCJ01000003.1"/>
</dbReference>
<evidence type="ECO:0000256" key="4">
    <source>
        <dbReference type="ARBA" id="ARBA00022692"/>
    </source>
</evidence>
<keyword evidence="4 7" id="KW-0812">Transmembrane</keyword>
<dbReference type="PIRSF" id="PIRSF006066">
    <property type="entry name" value="HI0050"/>
    <property type="match status" value="1"/>
</dbReference>
<feature type="transmembrane region" description="Helical" evidence="7">
    <location>
        <begin position="370"/>
        <end position="390"/>
    </location>
</feature>
<comment type="caution">
    <text evidence="7">Lacks conserved residue(s) required for the propagation of feature annotation.</text>
</comment>
<evidence type="ECO:0000256" key="6">
    <source>
        <dbReference type="ARBA" id="ARBA00023136"/>
    </source>
</evidence>
<evidence type="ECO:0000313" key="10">
    <source>
        <dbReference type="Proteomes" id="UP000626220"/>
    </source>
</evidence>
<evidence type="ECO:0000256" key="7">
    <source>
        <dbReference type="RuleBase" id="RU369079"/>
    </source>
</evidence>
<proteinExistence type="inferred from homology"/>
<protein>
    <recommendedName>
        <fullName evidence="7">TRAP transporter large permease protein</fullName>
    </recommendedName>
</protein>
<dbReference type="EMBL" id="BNCJ01000003">
    <property type="protein sequence ID" value="GHF45246.1"/>
    <property type="molecule type" value="Genomic_DNA"/>
</dbReference>
<feature type="transmembrane region" description="Helical" evidence="7">
    <location>
        <begin position="106"/>
        <end position="125"/>
    </location>
</feature>
<keyword evidence="5 7" id="KW-1133">Transmembrane helix</keyword>
<dbReference type="NCBIfam" id="TIGR00786">
    <property type="entry name" value="dctM"/>
    <property type="match status" value="1"/>
</dbReference>
<organism evidence="9 10">
    <name type="scientific">Seohaeicola zhoushanensis</name>
    <dbReference type="NCBI Taxonomy" id="1569283"/>
    <lineage>
        <taxon>Bacteria</taxon>
        <taxon>Pseudomonadati</taxon>
        <taxon>Pseudomonadota</taxon>
        <taxon>Alphaproteobacteria</taxon>
        <taxon>Rhodobacterales</taxon>
        <taxon>Roseobacteraceae</taxon>
        <taxon>Seohaeicola</taxon>
    </lineage>
</organism>
<feature type="transmembrane region" description="Helical" evidence="7">
    <location>
        <begin position="137"/>
        <end position="160"/>
    </location>
</feature>
<evidence type="ECO:0000313" key="9">
    <source>
        <dbReference type="EMBL" id="GHF45246.1"/>
    </source>
</evidence>
<feature type="transmembrane region" description="Helical" evidence="7">
    <location>
        <begin position="214"/>
        <end position="238"/>
    </location>
</feature>
<comment type="subunit">
    <text evidence="7">The complex comprises the extracytoplasmic solute receptor protein and the two transmembrane proteins.</text>
</comment>
<keyword evidence="3 7" id="KW-0997">Cell inner membrane</keyword>
<gene>
    <name evidence="9" type="ORF">GCM10017056_16060</name>
</gene>
<feature type="domain" description="TRAP C4-dicarboxylate transport system permease DctM subunit" evidence="8">
    <location>
        <begin position="9"/>
        <end position="418"/>
    </location>
</feature>
<dbReference type="AlphaFoldDB" id="A0A8J3GVR7"/>
<keyword evidence="10" id="KW-1185">Reference proteome</keyword>
<reference evidence="9" key="1">
    <citation type="journal article" date="2014" name="Int. J. Syst. Evol. Microbiol.">
        <title>Complete genome sequence of Corynebacterium casei LMG S-19264T (=DSM 44701T), isolated from a smear-ripened cheese.</title>
        <authorList>
            <consortium name="US DOE Joint Genome Institute (JGI-PGF)"/>
            <person name="Walter F."/>
            <person name="Albersmeier A."/>
            <person name="Kalinowski J."/>
            <person name="Ruckert C."/>
        </authorList>
    </citation>
    <scope>NUCLEOTIDE SEQUENCE</scope>
    <source>
        <strain evidence="9">KCTC 42650</strain>
    </source>
</reference>
<reference evidence="9" key="2">
    <citation type="submission" date="2020-09" db="EMBL/GenBank/DDBJ databases">
        <authorList>
            <person name="Sun Q."/>
            <person name="Kim S."/>
        </authorList>
    </citation>
    <scope>NUCLEOTIDE SEQUENCE</scope>
    <source>
        <strain evidence="9">KCTC 42650</strain>
    </source>
</reference>
<evidence type="ECO:0000256" key="2">
    <source>
        <dbReference type="ARBA" id="ARBA00022475"/>
    </source>
</evidence>